<name>A0A544U8E1_LYSSH</name>
<protein>
    <submittedName>
        <fullName evidence="2">Permease</fullName>
    </submittedName>
</protein>
<dbReference type="Proteomes" id="UP000317944">
    <property type="component" value="Unassembled WGS sequence"/>
</dbReference>
<dbReference type="RefSeq" id="WP_142510732.1">
    <property type="nucleotide sequence ID" value="NZ_SADV01000031.1"/>
</dbReference>
<dbReference type="OrthoDB" id="9812611at2"/>
<proteinExistence type="predicted"/>
<evidence type="ECO:0000259" key="1">
    <source>
        <dbReference type="Pfam" id="PF03374"/>
    </source>
</evidence>
<reference evidence="2 3" key="1">
    <citation type="submission" date="2018-03" db="EMBL/GenBank/DDBJ databases">
        <title>Aerobic endospore-forming bacteria genome sequencing and assembly.</title>
        <authorList>
            <person name="Cavalcante D.A."/>
            <person name="Driks A."/>
            <person name="Putonti C."/>
            <person name="De-Souza M.T."/>
        </authorList>
    </citation>
    <scope>NUCLEOTIDE SEQUENCE [LARGE SCALE GENOMIC DNA]</scope>
    <source>
        <strain evidence="2 3">SDF0037</strain>
    </source>
</reference>
<evidence type="ECO:0000313" key="3">
    <source>
        <dbReference type="Proteomes" id="UP000317944"/>
    </source>
</evidence>
<dbReference type="InterPro" id="IPR005039">
    <property type="entry name" value="Ant_C"/>
</dbReference>
<evidence type="ECO:0000313" key="2">
    <source>
        <dbReference type="EMBL" id="TQR28361.1"/>
    </source>
</evidence>
<dbReference type="Pfam" id="PF09669">
    <property type="entry name" value="Phage_pRha"/>
    <property type="match status" value="1"/>
</dbReference>
<organism evidence="2 3">
    <name type="scientific">Lysinibacillus sphaericus</name>
    <name type="common">Bacillus sphaericus</name>
    <dbReference type="NCBI Taxonomy" id="1421"/>
    <lineage>
        <taxon>Bacteria</taxon>
        <taxon>Bacillati</taxon>
        <taxon>Bacillota</taxon>
        <taxon>Bacilli</taxon>
        <taxon>Bacillales</taxon>
        <taxon>Bacillaceae</taxon>
        <taxon>Lysinibacillus</taxon>
    </lineage>
</organism>
<dbReference type="NCBIfam" id="TIGR02681">
    <property type="entry name" value="phage_pRha"/>
    <property type="match status" value="1"/>
</dbReference>
<dbReference type="Pfam" id="PF03374">
    <property type="entry name" value="ANT"/>
    <property type="match status" value="1"/>
</dbReference>
<dbReference type="InterPro" id="IPR014054">
    <property type="entry name" value="Phage_regulatory_Rha"/>
</dbReference>
<sequence>MKQLEQTLTSLEVAEMVGRQHKNVMQDIRTIIEHLGGLKNQPAYFIENEYLDSQGKTRPCFKLTKKGCELYGTRMTGAKGTQFAALYIERFNEMEQKLIKQQPDYHLPSTFKEALYMLAESVDENDKLKQRIENDREKVVLANAITTSDEGLLIEGAAKYMRQNGVNIGRDRLFKWLRGQGYLVSRRGREYNMPTQKSLNQGLMKIHAQQYFDSEGELKVNRQVVVTGKGLMFFINKFLHDGQLTLQLN</sequence>
<gene>
    <name evidence="2" type="ORF">C7Y47_22235</name>
</gene>
<comment type="caution">
    <text evidence="2">The sequence shown here is derived from an EMBL/GenBank/DDBJ whole genome shotgun (WGS) entry which is preliminary data.</text>
</comment>
<dbReference type="EMBL" id="SADV01000031">
    <property type="protein sequence ID" value="TQR28361.1"/>
    <property type="molecule type" value="Genomic_DNA"/>
</dbReference>
<feature type="domain" description="Antirepressor protein C-terminal" evidence="1">
    <location>
        <begin position="130"/>
        <end position="239"/>
    </location>
</feature>
<accession>A0A544U8E1</accession>
<dbReference type="AlphaFoldDB" id="A0A544U8E1"/>
<dbReference type="GO" id="GO:0003677">
    <property type="term" value="F:DNA binding"/>
    <property type="evidence" value="ECO:0007669"/>
    <property type="project" value="InterPro"/>
</dbReference>